<dbReference type="PANTHER" id="PTHR43651">
    <property type="entry name" value="1,4-ALPHA-GLUCAN-BRANCHING ENZYME"/>
    <property type="match status" value="1"/>
</dbReference>
<evidence type="ECO:0000256" key="5">
    <source>
        <dbReference type="ARBA" id="ARBA00015938"/>
    </source>
</evidence>
<evidence type="ECO:0000256" key="8">
    <source>
        <dbReference type="ARBA" id="ARBA00023277"/>
    </source>
</evidence>
<evidence type="ECO:0000256" key="14">
    <source>
        <dbReference type="PIRNR" id="PIRNR006337"/>
    </source>
</evidence>
<dbReference type="GO" id="GO:0005992">
    <property type="term" value="P:trehalose biosynthetic process"/>
    <property type="evidence" value="ECO:0007669"/>
    <property type="project" value="UniProtKB-UniRule"/>
</dbReference>
<dbReference type="OrthoDB" id="9800174at2"/>
<dbReference type="SUPFAM" id="SSF81296">
    <property type="entry name" value="E set domains"/>
    <property type="match status" value="1"/>
</dbReference>
<comment type="subcellular location">
    <subcellularLocation>
        <location evidence="1 15">Cytoplasm</location>
    </subcellularLocation>
</comment>
<evidence type="ECO:0000256" key="9">
    <source>
        <dbReference type="ARBA" id="ARBA00023295"/>
    </source>
</evidence>
<name>A0A411MQR0_9PSED</name>
<evidence type="ECO:0000256" key="7">
    <source>
        <dbReference type="ARBA" id="ARBA00022801"/>
    </source>
</evidence>
<dbReference type="Gene3D" id="2.60.40.10">
    <property type="entry name" value="Immunoglobulins"/>
    <property type="match status" value="1"/>
</dbReference>
<dbReference type="InterPro" id="IPR022567">
    <property type="entry name" value="DUF3459"/>
</dbReference>
<comment type="catalytic activity">
    <reaction evidence="12 14">
        <text>hydrolysis of (1-&gt;4)-alpha-D-glucosidic linkage in 4-alpha-D-[(1-&gt;4)-alpha-D-glucanosyl]n trehalose to yield trehalose and (1-&gt;4)-alpha-D-glucan.</text>
        <dbReference type="EC" id="3.2.1.141"/>
    </reaction>
</comment>
<keyword evidence="6" id="KW-0963">Cytoplasm</keyword>
<organism evidence="18 19">
    <name type="scientific">Pseudomonas tructae</name>
    <dbReference type="NCBI Taxonomy" id="2518644"/>
    <lineage>
        <taxon>Bacteria</taxon>
        <taxon>Pseudomonadati</taxon>
        <taxon>Pseudomonadota</taxon>
        <taxon>Gammaproteobacteria</taxon>
        <taxon>Pseudomonadales</taxon>
        <taxon>Pseudomonadaceae</taxon>
        <taxon>Pseudomonas</taxon>
    </lineage>
</organism>
<dbReference type="InterPro" id="IPR006047">
    <property type="entry name" value="GH13_cat_dom"/>
</dbReference>
<evidence type="ECO:0000256" key="1">
    <source>
        <dbReference type="ARBA" id="ARBA00004496"/>
    </source>
</evidence>
<dbReference type="InterPro" id="IPR014756">
    <property type="entry name" value="Ig_E-set"/>
</dbReference>
<dbReference type="GO" id="GO:0005737">
    <property type="term" value="C:cytoplasm"/>
    <property type="evidence" value="ECO:0007669"/>
    <property type="project" value="UniProtKB-SubCell"/>
</dbReference>
<dbReference type="PANTHER" id="PTHR43651:SF11">
    <property type="entry name" value="MALTO-OLIGOSYLTREHALOSE TREHALOHYDROLASE"/>
    <property type="match status" value="1"/>
</dbReference>
<dbReference type="Gene3D" id="1.10.10.760">
    <property type="entry name" value="E-set domains of sugar-utilizing enzymes"/>
    <property type="match status" value="1"/>
</dbReference>
<keyword evidence="8" id="KW-0119">Carbohydrate metabolism</keyword>
<dbReference type="AlphaFoldDB" id="A0A411MQR0"/>
<dbReference type="Pfam" id="PF00128">
    <property type="entry name" value="Alpha-amylase"/>
    <property type="match status" value="1"/>
</dbReference>
<evidence type="ECO:0000256" key="4">
    <source>
        <dbReference type="ARBA" id="ARBA00012268"/>
    </source>
</evidence>
<dbReference type="Gene3D" id="3.20.20.80">
    <property type="entry name" value="Glycosidases"/>
    <property type="match status" value="1"/>
</dbReference>
<gene>
    <name evidence="18" type="primary">treZ</name>
    <name evidence="18" type="ORF">EXN22_15490</name>
</gene>
<dbReference type="EC" id="3.2.1.141" evidence="4 13"/>
<keyword evidence="9 14" id="KW-0326">Glycosidase</keyword>
<dbReference type="GO" id="GO:0033942">
    <property type="term" value="F:4-alpha-D-(1-&gt;4)-alpha-D-glucanotrehalose trehalohydrolase activity"/>
    <property type="evidence" value="ECO:0007669"/>
    <property type="project" value="UniProtKB-EC"/>
</dbReference>
<sequence>MIDSNNALFALWAPDAQRVDVEFNAGRHRPLQAQADGWFVGELPCKAGERYRYRIDGALTVADPASRYQPEGVHGPSALVDRTAYHWQQPHWQGRPWHQAVIYELHVGLCGGYAGVMERLPALAELGITAIELMPIGQFPGTRNWGYDGVLPFAPQHSYGTPEQLCELVDQAHGHGLMVLLDVVYNHFGPDGNYLGQYASGFFREDRQTPWGAAIDFRRRQVRDFFIENALMWLQDYRFDGLRLDAVHAIDDPDFVAELAHRVRDEIAPGRQVWLTLENEHNQAHLLEQGFDAQWNDDGHNALHVLLTGEREAYYADYSESTLDKLARCLSQGFVFQGQPDRNGRPRGEPSAHLPPTAFVLFLQNHDQIGNRAFGERLNQLCPPQALRAATTLLLLAPMIPLLFMGDEWGCEQPFVFFTDHHAELADAVREGRRAEFAGFSAFADAVSRARIADPNAIDTFNASRPLAPQAQQQPWQLFYRQLLALRERHIVPQLPGIRALGAQVLGPQALSARWQLRNGGELRIDLNLGPTAAAVELPASGARLFSCSQVSIGSQELPPYSALVSLTSIPCAEPAHD</sequence>
<dbReference type="InterPro" id="IPR013783">
    <property type="entry name" value="Ig-like_fold"/>
</dbReference>
<dbReference type="KEGG" id="ptk:EXN22_15490"/>
<evidence type="ECO:0000313" key="18">
    <source>
        <dbReference type="EMBL" id="QBF29101.1"/>
    </source>
</evidence>
<evidence type="ECO:0000256" key="16">
    <source>
        <dbReference type="PIRSR" id="PIRSR006337-3"/>
    </source>
</evidence>
<dbReference type="PIRSF" id="PIRSF006337">
    <property type="entry name" value="Trehalose_TreZ"/>
    <property type="match status" value="1"/>
</dbReference>
<evidence type="ECO:0000256" key="10">
    <source>
        <dbReference type="ARBA" id="ARBA00032057"/>
    </source>
</evidence>
<feature type="domain" description="Glycosyl hydrolase family 13 catalytic" evidence="17">
    <location>
        <begin position="99"/>
        <end position="430"/>
    </location>
</feature>
<proteinExistence type="inferred from homology"/>
<protein>
    <recommendedName>
        <fullName evidence="5 13">Malto-oligosyltrehalose trehalohydrolase</fullName>
        <shortName evidence="14">MTHase</shortName>
        <ecNumber evidence="4 13">3.2.1.141</ecNumber>
    </recommendedName>
    <alternativeName>
        <fullName evidence="11 14">4-alpha-D-((1-&gt;4)-alpha-D-glucano)trehalose trehalohydrolase</fullName>
    </alternativeName>
    <alternativeName>
        <fullName evidence="10 14">Maltooligosyl trehalose trehalohydrolase</fullName>
    </alternativeName>
</protein>
<dbReference type="EMBL" id="CP035952">
    <property type="protein sequence ID" value="QBF29101.1"/>
    <property type="molecule type" value="Genomic_DNA"/>
</dbReference>
<dbReference type="NCBIfam" id="TIGR02402">
    <property type="entry name" value="trehalose_TreZ"/>
    <property type="match status" value="1"/>
</dbReference>
<evidence type="ECO:0000259" key="17">
    <source>
        <dbReference type="SMART" id="SM00642"/>
    </source>
</evidence>
<feature type="active site" description="Nucleophile" evidence="15">
    <location>
        <position position="245"/>
    </location>
</feature>
<keyword evidence="7 14" id="KW-0378">Hydrolase</keyword>
<accession>A0A411MQR0</accession>
<evidence type="ECO:0000256" key="3">
    <source>
        <dbReference type="ARBA" id="ARBA00008061"/>
    </source>
</evidence>
<dbReference type="InterPro" id="IPR044901">
    <property type="entry name" value="Trehalose_TreZ_E-set_sf"/>
</dbReference>
<dbReference type="InterPro" id="IPR012768">
    <property type="entry name" value="Trehalose_TreZ"/>
</dbReference>
<dbReference type="CDD" id="cd11325">
    <property type="entry name" value="AmyAc_GTHase"/>
    <property type="match status" value="1"/>
</dbReference>
<feature type="site" description="Transition state stabilizer" evidence="16">
    <location>
        <position position="367"/>
    </location>
</feature>
<dbReference type="Pfam" id="PF11941">
    <property type="entry name" value="DUF3459"/>
    <property type="match status" value="1"/>
</dbReference>
<evidence type="ECO:0000256" key="11">
    <source>
        <dbReference type="ARBA" id="ARBA00033284"/>
    </source>
</evidence>
<dbReference type="Proteomes" id="UP000291130">
    <property type="component" value="Chromosome"/>
</dbReference>
<comment type="similarity">
    <text evidence="3 14">Belongs to the glycosyl hydrolase 13 family.</text>
</comment>
<evidence type="ECO:0000256" key="2">
    <source>
        <dbReference type="ARBA" id="ARBA00005199"/>
    </source>
</evidence>
<evidence type="ECO:0000313" key="19">
    <source>
        <dbReference type="Proteomes" id="UP000291130"/>
    </source>
</evidence>
<dbReference type="UniPathway" id="UPA00299"/>
<evidence type="ECO:0000256" key="13">
    <source>
        <dbReference type="NCBIfam" id="TIGR02402"/>
    </source>
</evidence>
<evidence type="ECO:0000256" key="12">
    <source>
        <dbReference type="ARBA" id="ARBA00034013"/>
    </source>
</evidence>
<dbReference type="SMART" id="SM00642">
    <property type="entry name" value="Aamy"/>
    <property type="match status" value="1"/>
</dbReference>
<dbReference type="InterPro" id="IPR017853">
    <property type="entry name" value="GH"/>
</dbReference>
<comment type="pathway">
    <text evidence="2 14">Glycan biosynthesis; trehalose biosynthesis.</text>
</comment>
<dbReference type="SUPFAM" id="SSF51445">
    <property type="entry name" value="(Trans)glycosidases"/>
    <property type="match status" value="1"/>
</dbReference>
<evidence type="ECO:0000256" key="15">
    <source>
        <dbReference type="PIRSR" id="PIRSR006337-1"/>
    </source>
</evidence>
<evidence type="ECO:0000256" key="6">
    <source>
        <dbReference type="ARBA" id="ARBA00022490"/>
    </source>
</evidence>
<reference evidence="18 19" key="1">
    <citation type="submission" date="2019-02" db="EMBL/GenBank/DDBJ databases">
        <title>Complete genome sequence of Pseudomonas sp. SNU WT1 isolated from rainbow trout.</title>
        <authorList>
            <person name="Oh W.T."/>
            <person name="Park S.C."/>
        </authorList>
    </citation>
    <scope>NUCLEOTIDE SEQUENCE [LARGE SCALE GENOMIC DNA]</scope>
    <source>
        <strain evidence="18 19">SNU WT1</strain>
    </source>
</reference>
<keyword evidence="19" id="KW-1185">Reference proteome</keyword>
<dbReference type="CDD" id="cd02853">
    <property type="entry name" value="E_set_MTHase_like_N"/>
    <property type="match status" value="1"/>
</dbReference>
<feature type="active site" description="Proton donor" evidence="15">
    <location>
        <position position="278"/>
    </location>
</feature>